<dbReference type="WBParaSite" id="Minc3s11077g44608">
    <property type="protein sequence ID" value="Minc3s11077g44608"/>
    <property type="gene ID" value="Minc3s11077g44608"/>
</dbReference>
<keyword evidence="1" id="KW-0436">Ligase</keyword>
<dbReference type="Gene3D" id="3.40.50.620">
    <property type="entry name" value="HUPs"/>
    <property type="match status" value="1"/>
</dbReference>
<dbReference type="Proteomes" id="UP000887563">
    <property type="component" value="Unplaced"/>
</dbReference>
<dbReference type="Pfam" id="PF01406">
    <property type="entry name" value="tRNA-synt_1e"/>
    <property type="match status" value="1"/>
</dbReference>
<feature type="domain" description="tRNA synthetases class I catalytic" evidence="4">
    <location>
        <begin position="10"/>
        <end position="51"/>
    </location>
</feature>
<evidence type="ECO:0000313" key="5">
    <source>
        <dbReference type="Proteomes" id="UP000887563"/>
    </source>
</evidence>
<accession>A0A914NV76</accession>
<dbReference type="InterPro" id="IPR014729">
    <property type="entry name" value="Rossmann-like_a/b/a_fold"/>
</dbReference>
<dbReference type="GO" id="GO:0004817">
    <property type="term" value="F:cysteine-tRNA ligase activity"/>
    <property type="evidence" value="ECO:0007669"/>
    <property type="project" value="TreeGrafter"/>
</dbReference>
<sequence length="53" mass="5941">MLLAIIWRNCGRPGWHIECSAMSMSVCGSKLDIHAGGFDLKFPHHDNEIAQVF</sequence>
<dbReference type="GO" id="GO:0005524">
    <property type="term" value="F:ATP binding"/>
    <property type="evidence" value="ECO:0007669"/>
    <property type="project" value="UniProtKB-KW"/>
</dbReference>
<dbReference type="PANTHER" id="PTHR10890:SF3">
    <property type="entry name" value="CYSTEINE--TRNA LIGASE, CYTOPLASMIC"/>
    <property type="match status" value="1"/>
</dbReference>
<keyword evidence="2" id="KW-0547">Nucleotide-binding</keyword>
<dbReference type="GO" id="GO:0005737">
    <property type="term" value="C:cytoplasm"/>
    <property type="evidence" value="ECO:0007669"/>
    <property type="project" value="TreeGrafter"/>
</dbReference>
<keyword evidence="3" id="KW-0067">ATP-binding</keyword>
<reference evidence="6" key="1">
    <citation type="submission" date="2022-11" db="UniProtKB">
        <authorList>
            <consortium name="WormBaseParasite"/>
        </authorList>
    </citation>
    <scope>IDENTIFICATION</scope>
</reference>
<proteinExistence type="predicted"/>
<dbReference type="PANTHER" id="PTHR10890">
    <property type="entry name" value="CYSTEINYL-TRNA SYNTHETASE"/>
    <property type="match status" value="1"/>
</dbReference>
<dbReference type="InterPro" id="IPR024909">
    <property type="entry name" value="Cys-tRNA/MSH_ligase"/>
</dbReference>
<dbReference type="AlphaFoldDB" id="A0A914NV76"/>
<evidence type="ECO:0000256" key="2">
    <source>
        <dbReference type="ARBA" id="ARBA00022741"/>
    </source>
</evidence>
<dbReference type="GO" id="GO:0006423">
    <property type="term" value="P:cysteinyl-tRNA aminoacylation"/>
    <property type="evidence" value="ECO:0007669"/>
    <property type="project" value="TreeGrafter"/>
</dbReference>
<dbReference type="InterPro" id="IPR032678">
    <property type="entry name" value="tRNA-synt_1_cat_dom"/>
</dbReference>
<dbReference type="PRINTS" id="PR00983">
    <property type="entry name" value="TRNASYNTHCYS"/>
</dbReference>
<organism evidence="5 6">
    <name type="scientific">Meloidogyne incognita</name>
    <name type="common">Southern root-knot nematode worm</name>
    <name type="synonym">Oxyuris incognita</name>
    <dbReference type="NCBI Taxonomy" id="6306"/>
    <lineage>
        <taxon>Eukaryota</taxon>
        <taxon>Metazoa</taxon>
        <taxon>Ecdysozoa</taxon>
        <taxon>Nematoda</taxon>
        <taxon>Chromadorea</taxon>
        <taxon>Rhabditida</taxon>
        <taxon>Tylenchina</taxon>
        <taxon>Tylenchomorpha</taxon>
        <taxon>Tylenchoidea</taxon>
        <taxon>Meloidogynidae</taxon>
        <taxon>Meloidogyninae</taxon>
        <taxon>Meloidogyne</taxon>
        <taxon>Meloidogyne incognita group</taxon>
    </lineage>
</organism>
<evidence type="ECO:0000259" key="4">
    <source>
        <dbReference type="Pfam" id="PF01406"/>
    </source>
</evidence>
<evidence type="ECO:0000313" key="6">
    <source>
        <dbReference type="WBParaSite" id="Minc3s11077g44608"/>
    </source>
</evidence>
<evidence type="ECO:0000256" key="1">
    <source>
        <dbReference type="ARBA" id="ARBA00022598"/>
    </source>
</evidence>
<dbReference type="SUPFAM" id="SSF52374">
    <property type="entry name" value="Nucleotidylyl transferase"/>
    <property type="match status" value="1"/>
</dbReference>
<name>A0A914NV76_MELIC</name>
<evidence type="ECO:0000256" key="3">
    <source>
        <dbReference type="ARBA" id="ARBA00022840"/>
    </source>
</evidence>
<protein>
    <submittedName>
        <fullName evidence="6">tRNA synthetases class I catalytic domain-containing protein</fullName>
    </submittedName>
</protein>
<keyword evidence="5" id="KW-1185">Reference proteome</keyword>